<organism evidence="2 3">
    <name type="scientific">Staurois parvus</name>
    <dbReference type="NCBI Taxonomy" id="386267"/>
    <lineage>
        <taxon>Eukaryota</taxon>
        <taxon>Metazoa</taxon>
        <taxon>Chordata</taxon>
        <taxon>Craniata</taxon>
        <taxon>Vertebrata</taxon>
        <taxon>Euteleostomi</taxon>
        <taxon>Amphibia</taxon>
        <taxon>Batrachia</taxon>
        <taxon>Anura</taxon>
        <taxon>Neobatrachia</taxon>
        <taxon>Ranoidea</taxon>
        <taxon>Ranidae</taxon>
        <taxon>Staurois</taxon>
    </lineage>
</organism>
<feature type="non-terminal residue" evidence="2">
    <location>
        <position position="1"/>
    </location>
</feature>
<dbReference type="Proteomes" id="UP001162483">
    <property type="component" value="Unassembled WGS sequence"/>
</dbReference>
<sequence>EQFRTRVVSVHATGTVQDTGGQCTQRGKFRHGWSVSTTGTVQDTGGSRQGWTSGQRSRDNQRSADSKQLPRALSRRQPPGTR</sequence>
<gene>
    <name evidence="2" type="ORF">SPARVUS_LOCUS15479020</name>
</gene>
<feature type="non-terminal residue" evidence="2">
    <location>
        <position position="82"/>
    </location>
</feature>
<reference evidence="2" key="1">
    <citation type="submission" date="2023-05" db="EMBL/GenBank/DDBJ databases">
        <authorList>
            <person name="Stuckert A."/>
        </authorList>
    </citation>
    <scope>NUCLEOTIDE SEQUENCE</scope>
</reference>
<feature type="compositionally biased region" description="Basic and acidic residues" evidence="1">
    <location>
        <begin position="56"/>
        <end position="65"/>
    </location>
</feature>
<proteinExistence type="predicted"/>
<keyword evidence="3" id="KW-1185">Reference proteome</keyword>
<evidence type="ECO:0000313" key="2">
    <source>
        <dbReference type="EMBL" id="CAI9616930.1"/>
    </source>
</evidence>
<evidence type="ECO:0000313" key="3">
    <source>
        <dbReference type="Proteomes" id="UP001162483"/>
    </source>
</evidence>
<evidence type="ECO:0008006" key="4">
    <source>
        <dbReference type="Google" id="ProtNLM"/>
    </source>
</evidence>
<evidence type="ECO:0000256" key="1">
    <source>
        <dbReference type="SAM" id="MobiDB-lite"/>
    </source>
</evidence>
<accession>A0ABN9H596</accession>
<comment type="caution">
    <text evidence="2">The sequence shown here is derived from an EMBL/GenBank/DDBJ whole genome shotgun (WGS) entry which is preliminary data.</text>
</comment>
<feature type="compositionally biased region" description="Polar residues" evidence="1">
    <location>
        <begin position="34"/>
        <end position="55"/>
    </location>
</feature>
<name>A0ABN9H596_9NEOB</name>
<protein>
    <recommendedName>
        <fullName evidence="4">MHC class I antigen</fullName>
    </recommendedName>
</protein>
<feature type="region of interest" description="Disordered" evidence="1">
    <location>
        <begin position="17"/>
        <end position="82"/>
    </location>
</feature>
<dbReference type="EMBL" id="CATNWA010020147">
    <property type="protein sequence ID" value="CAI9616930.1"/>
    <property type="molecule type" value="Genomic_DNA"/>
</dbReference>